<dbReference type="STRING" id="683260.SAMN05421874_12855"/>
<dbReference type="EMBL" id="FNFB01000028">
    <property type="protein sequence ID" value="SDL74077.1"/>
    <property type="molecule type" value="Genomic_DNA"/>
</dbReference>
<protein>
    <submittedName>
        <fullName evidence="1">Uncharacterized protein</fullName>
    </submittedName>
</protein>
<evidence type="ECO:0000313" key="2">
    <source>
        <dbReference type="Proteomes" id="UP000198683"/>
    </source>
</evidence>
<evidence type="ECO:0000313" key="1">
    <source>
        <dbReference type="EMBL" id="SDL74077.1"/>
    </source>
</evidence>
<dbReference type="Proteomes" id="UP000198683">
    <property type="component" value="Unassembled WGS sequence"/>
</dbReference>
<proteinExistence type="predicted"/>
<keyword evidence="2" id="KW-1185">Reference proteome</keyword>
<accession>A0A1G9MJJ7</accession>
<organism evidence="1 2">
    <name type="scientific">Nonomuraea maritima</name>
    <dbReference type="NCBI Taxonomy" id="683260"/>
    <lineage>
        <taxon>Bacteria</taxon>
        <taxon>Bacillati</taxon>
        <taxon>Actinomycetota</taxon>
        <taxon>Actinomycetes</taxon>
        <taxon>Streptosporangiales</taxon>
        <taxon>Streptosporangiaceae</taxon>
        <taxon>Nonomuraea</taxon>
    </lineage>
</organism>
<gene>
    <name evidence="1" type="ORF">SAMN05421874_12855</name>
</gene>
<name>A0A1G9MJJ7_9ACTN</name>
<sequence>MYCVGVCHRGCVLAGQVCVGPCNGGARRVWASFLRAREVHADAVDRWLAEGGVGEMPLEPVQPDVAWRAGDPLVCGRCRATTRRALLEVDALAAVVSARGDGLRPASRWSRVSGSRPRPVVSPDAELLDVLVGELLDFEDLARERLGCAARVRGARSGVARSRSVAWLVEQLVAVLAVEDLGVVSALRPADAEPVQLVEWSLGWEERLRAAVGEEPEESHARCSACGERSLRWDAGLGAFVCSTCGGHVSEVAERGLVVDEVGA</sequence>
<reference evidence="1 2" key="1">
    <citation type="submission" date="2016-10" db="EMBL/GenBank/DDBJ databases">
        <authorList>
            <person name="de Groot N.N."/>
        </authorList>
    </citation>
    <scope>NUCLEOTIDE SEQUENCE [LARGE SCALE GENOMIC DNA]</scope>
    <source>
        <strain evidence="1 2">CGMCC 4.5681</strain>
    </source>
</reference>
<dbReference type="AlphaFoldDB" id="A0A1G9MJJ7"/>